<reference evidence="1" key="1">
    <citation type="submission" date="2018-07" db="EMBL/GenBank/DDBJ databases">
        <authorList>
            <consortium name="PulseNet: The National Subtyping Network for Foodborne Disease Surveillance"/>
            <person name="Tarr C.L."/>
            <person name="Trees E."/>
            <person name="Katz L.S."/>
            <person name="Carleton-Romer H.A."/>
            <person name="Stroika S."/>
            <person name="Kucerova Z."/>
            <person name="Roache K.F."/>
            <person name="Sabol A.L."/>
            <person name="Besser J."/>
            <person name="Gerner-Smidt P."/>
        </authorList>
    </citation>
    <scope>NUCLEOTIDE SEQUENCE</scope>
    <source>
        <strain evidence="1">PNUSAS016316</strain>
    </source>
</reference>
<sequence length="124" mass="14718">MLITVELLLADNLRRSLLTVGKLDISTQPRLETVIACYTERFATIPPGMWYREYQGQRWLTRSLPGPAFFLFLSRWRNIPEVRCFLESHEQFIFASRHSVREARCSVWIHQPEEPDTAWHIRSE</sequence>
<organism evidence="1">
    <name type="scientific">Salmonella enterica</name>
    <name type="common">Salmonella choleraesuis</name>
    <dbReference type="NCBI Taxonomy" id="28901"/>
    <lineage>
        <taxon>Bacteria</taxon>
        <taxon>Pseudomonadati</taxon>
        <taxon>Pseudomonadota</taxon>
        <taxon>Gammaproteobacteria</taxon>
        <taxon>Enterobacterales</taxon>
        <taxon>Enterobacteriaceae</taxon>
        <taxon>Salmonella</taxon>
    </lineage>
</organism>
<dbReference type="AlphaFoldDB" id="A0A5Y4YSC4"/>
<proteinExistence type="predicted"/>
<protein>
    <submittedName>
        <fullName evidence="1">Uncharacterized protein</fullName>
    </submittedName>
</protein>
<dbReference type="EMBL" id="AAGWTA010000032">
    <property type="protein sequence ID" value="EBS8259298.1"/>
    <property type="molecule type" value="Genomic_DNA"/>
</dbReference>
<gene>
    <name evidence="1" type="ORF">CEZ54_19710</name>
</gene>
<accession>A0A5Y4YSC4</accession>
<comment type="caution">
    <text evidence="1">The sequence shown here is derived from an EMBL/GenBank/DDBJ whole genome shotgun (WGS) entry which is preliminary data.</text>
</comment>
<name>A0A5Y4YSC4_SALER</name>
<evidence type="ECO:0000313" key="1">
    <source>
        <dbReference type="EMBL" id="EBS8259298.1"/>
    </source>
</evidence>